<dbReference type="KEGG" id="lang:109329020"/>
<dbReference type="InterPro" id="IPR013083">
    <property type="entry name" value="Znf_RING/FYVE/PHD"/>
</dbReference>
<dbReference type="PANTHER" id="PTHR34451">
    <property type="entry name" value="PHD FINGER FAMILY PROTEIN"/>
    <property type="match status" value="1"/>
</dbReference>
<keyword evidence="6" id="KW-1185">Reference proteome</keyword>
<name>A0A4P1QUR4_LUPAN</name>
<gene>
    <name evidence="5" type="ORF">TanjilG_07454</name>
</gene>
<dbReference type="Proteomes" id="UP000188354">
    <property type="component" value="Chromosome LG16"/>
</dbReference>
<evidence type="ECO:0000313" key="5">
    <source>
        <dbReference type="EMBL" id="OIV95298.1"/>
    </source>
</evidence>
<dbReference type="SUPFAM" id="SSF57903">
    <property type="entry name" value="FYVE/PHD zinc finger"/>
    <property type="match status" value="1"/>
</dbReference>
<dbReference type="AlphaFoldDB" id="A0A4P1QUR4"/>
<dbReference type="Gramene" id="OIV95298">
    <property type="protein sequence ID" value="OIV95298"/>
    <property type="gene ID" value="TanjilG_07454"/>
</dbReference>
<proteinExistence type="predicted"/>
<keyword evidence="3" id="KW-0862">Zinc</keyword>
<accession>A0A4P1QUR4</accession>
<dbReference type="STRING" id="3871.A0A4P1QUR4"/>
<keyword evidence="2" id="KW-0863">Zinc-finger</keyword>
<dbReference type="Gene3D" id="3.30.40.10">
    <property type="entry name" value="Zinc/RING finger domain, C3HC4 (zinc finger)"/>
    <property type="match status" value="1"/>
</dbReference>
<reference evidence="5 6" key="1">
    <citation type="journal article" date="2017" name="Plant Biotechnol. J.">
        <title>A comprehensive draft genome sequence for lupin (Lupinus angustifolius), an emerging health food: insights into plant-microbe interactions and legume evolution.</title>
        <authorList>
            <person name="Hane J.K."/>
            <person name="Ming Y."/>
            <person name="Kamphuis L.G."/>
            <person name="Nelson M.N."/>
            <person name="Garg G."/>
            <person name="Atkins C.A."/>
            <person name="Bayer P.E."/>
            <person name="Bravo A."/>
            <person name="Bringans S."/>
            <person name="Cannon S."/>
            <person name="Edwards D."/>
            <person name="Foley R."/>
            <person name="Gao L.L."/>
            <person name="Harrison M.J."/>
            <person name="Huang W."/>
            <person name="Hurgobin B."/>
            <person name="Li S."/>
            <person name="Liu C.W."/>
            <person name="McGrath A."/>
            <person name="Morahan G."/>
            <person name="Murray J."/>
            <person name="Weller J."/>
            <person name="Jian J."/>
            <person name="Singh K.B."/>
        </authorList>
    </citation>
    <scope>NUCLEOTIDE SEQUENCE [LARGE SCALE GENOMIC DNA]</scope>
    <source>
        <strain evidence="6">cv. Tanjil</strain>
        <tissue evidence="5">Whole plant</tissue>
    </source>
</reference>
<evidence type="ECO:0000256" key="2">
    <source>
        <dbReference type="ARBA" id="ARBA00022771"/>
    </source>
</evidence>
<keyword evidence="4" id="KW-0175">Coiled coil</keyword>
<sequence length="203" mass="22342">MNHTSQPPSATCTSCATTQRLSLIIHNVRYLAHNRHFCTNCLLKNHHGLFCPICFQVYNDSPPPHQRLMCLRCPSIAHRSCALPFSTTTANAGSVPVFLCPTCADHKFSYFNISAADRISRTVDDKSFKVLAAASQIAADSMNKGAAAARFEAERRAVEAAVARKRAKEAMEELASIQAKEEEENSCCVVDLNLDARLNVTEE</sequence>
<keyword evidence="1" id="KW-0479">Metal-binding</keyword>
<evidence type="ECO:0000256" key="3">
    <source>
        <dbReference type="ARBA" id="ARBA00022833"/>
    </source>
</evidence>
<dbReference type="EMBL" id="CM007376">
    <property type="protein sequence ID" value="OIV95298.1"/>
    <property type="molecule type" value="Genomic_DNA"/>
</dbReference>
<dbReference type="OrthoDB" id="692041at2759"/>
<dbReference type="GO" id="GO:0008270">
    <property type="term" value="F:zinc ion binding"/>
    <property type="evidence" value="ECO:0007669"/>
    <property type="project" value="UniProtKB-KW"/>
</dbReference>
<feature type="coiled-coil region" evidence="4">
    <location>
        <begin position="148"/>
        <end position="184"/>
    </location>
</feature>
<evidence type="ECO:0000256" key="4">
    <source>
        <dbReference type="SAM" id="Coils"/>
    </source>
</evidence>
<organism evidence="5 6">
    <name type="scientific">Lupinus angustifolius</name>
    <name type="common">Narrow-leaved blue lupine</name>
    <dbReference type="NCBI Taxonomy" id="3871"/>
    <lineage>
        <taxon>Eukaryota</taxon>
        <taxon>Viridiplantae</taxon>
        <taxon>Streptophyta</taxon>
        <taxon>Embryophyta</taxon>
        <taxon>Tracheophyta</taxon>
        <taxon>Spermatophyta</taxon>
        <taxon>Magnoliopsida</taxon>
        <taxon>eudicotyledons</taxon>
        <taxon>Gunneridae</taxon>
        <taxon>Pentapetalae</taxon>
        <taxon>rosids</taxon>
        <taxon>fabids</taxon>
        <taxon>Fabales</taxon>
        <taxon>Fabaceae</taxon>
        <taxon>Papilionoideae</taxon>
        <taxon>50 kb inversion clade</taxon>
        <taxon>genistoids sensu lato</taxon>
        <taxon>core genistoids</taxon>
        <taxon>Genisteae</taxon>
        <taxon>Lupinus</taxon>
    </lineage>
</organism>
<evidence type="ECO:0000256" key="1">
    <source>
        <dbReference type="ARBA" id="ARBA00022723"/>
    </source>
</evidence>
<protein>
    <submittedName>
        <fullName evidence="5">Uncharacterized protein</fullName>
    </submittedName>
</protein>
<dbReference type="PANTHER" id="PTHR34451:SF7">
    <property type="entry name" value="PHD FINGER FAMILY PROTEIN"/>
    <property type="match status" value="1"/>
</dbReference>
<dbReference type="InterPro" id="IPR011011">
    <property type="entry name" value="Znf_FYVE_PHD"/>
</dbReference>
<evidence type="ECO:0000313" key="6">
    <source>
        <dbReference type="Proteomes" id="UP000188354"/>
    </source>
</evidence>